<dbReference type="PROSITE" id="PS50850">
    <property type="entry name" value="MFS"/>
    <property type="match status" value="1"/>
</dbReference>
<feature type="transmembrane region" description="Helical" evidence="6">
    <location>
        <begin position="319"/>
        <end position="343"/>
    </location>
</feature>
<evidence type="ECO:0000256" key="5">
    <source>
        <dbReference type="ARBA" id="ARBA00023136"/>
    </source>
</evidence>
<proteinExistence type="predicted"/>
<dbReference type="InterPro" id="IPR036259">
    <property type="entry name" value="MFS_trans_sf"/>
</dbReference>
<comment type="subcellular location">
    <subcellularLocation>
        <location evidence="1">Membrane</location>
        <topology evidence="1">Multi-pass membrane protein</topology>
    </subcellularLocation>
</comment>
<dbReference type="Gene3D" id="1.20.1250.20">
    <property type="entry name" value="MFS general substrate transporter like domains"/>
    <property type="match status" value="1"/>
</dbReference>
<keyword evidence="3 6" id="KW-0812">Transmembrane</keyword>
<feature type="transmembrane region" description="Helical" evidence="6">
    <location>
        <begin position="43"/>
        <end position="63"/>
    </location>
</feature>
<keyword evidence="4 6" id="KW-1133">Transmembrane helix</keyword>
<dbReference type="Pfam" id="PF07690">
    <property type="entry name" value="MFS_1"/>
    <property type="match status" value="1"/>
</dbReference>
<feature type="transmembrane region" description="Helical" evidence="6">
    <location>
        <begin position="168"/>
        <end position="191"/>
    </location>
</feature>
<sequence>METQVGVTAEARTPEVTTEATPLLEARRSSPPYSIFTSRQKRLIILAAAIASTFSPFSANIYYPALNSIAADLGVNNAQVNLTITTYMICQGLAPTFMGSFADTAGRRPTYIICFVIYICANVALATQHSYALLLVFRAIQSSGSSGTVALASAVAADVVTSAERGTYLALTTIGTILAPSLGPIIGGLLSQYLGWRAVFWFLAVAASVFCIPFFLFYPETCRAVVGDGSIPPPPWNMSLLDYLRRRRTIDNIRLSQQQQTVLHHKPAPKRGYKFPNPFFTLRLLFQLPTGLVLAANGVVFASYYSVTSSMPSQFKSIYGLNDLGIGLVFVPAGLGTLCSTLLNGSLVDWNYRRLKAAAGTPVVEGQKQDNTDFPIEKARLQIALPMMFLGAVVITIYGWVMAEATAMAANNLVRCLLGAAATAIVHPMINVLGRGWTYTYVGATVISIAPVLLLVLVRGLGWRKEREARGL</sequence>
<dbReference type="GO" id="GO:0005886">
    <property type="term" value="C:plasma membrane"/>
    <property type="evidence" value="ECO:0007669"/>
    <property type="project" value="TreeGrafter"/>
</dbReference>
<gene>
    <name evidence="8" type="primary">bfL4</name>
</gene>
<dbReference type="FunFam" id="1.20.1720.10:FF:000009">
    <property type="entry name" value="MFS multidrug transporter"/>
    <property type="match status" value="1"/>
</dbReference>
<dbReference type="SUPFAM" id="SSF103473">
    <property type="entry name" value="MFS general substrate transporter"/>
    <property type="match status" value="1"/>
</dbReference>
<organism evidence="8">
    <name type="scientific">Paecilomyces fulvus</name>
    <dbReference type="NCBI Taxonomy" id="89137"/>
    <lineage>
        <taxon>Eukaryota</taxon>
        <taxon>Fungi</taxon>
        <taxon>Dikarya</taxon>
        <taxon>Ascomycota</taxon>
        <taxon>Pezizomycotina</taxon>
        <taxon>Eurotiomycetes</taxon>
        <taxon>Eurotiomycetidae</taxon>
        <taxon>Eurotiales</taxon>
        <taxon>Thermoascaceae</taxon>
        <taxon>Paecilomyces</taxon>
    </lineage>
</organism>
<feature type="transmembrane region" description="Helical" evidence="6">
    <location>
        <begin position="413"/>
        <end position="433"/>
    </location>
</feature>
<accession>A0A172WCU8</accession>
<dbReference type="PANTHER" id="PTHR23502">
    <property type="entry name" value="MAJOR FACILITATOR SUPERFAMILY"/>
    <property type="match status" value="1"/>
</dbReference>
<evidence type="ECO:0000256" key="3">
    <source>
        <dbReference type="ARBA" id="ARBA00022692"/>
    </source>
</evidence>
<evidence type="ECO:0000256" key="6">
    <source>
        <dbReference type="SAM" id="Phobius"/>
    </source>
</evidence>
<reference evidence="8" key="1">
    <citation type="journal article" date="2016" name="Angew. Chem. Int. Ed. Engl.">
        <title>Heterologous Production of Fungal Maleidrides Reveals the Cryptic Cyclization Involved in their Biosynthesis.</title>
        <authorList>
            <person name="Williams K."/>
            <person name="Szwalbe A.J."/>
            <person name="Mulholland N.P."/>
            <person name="Vincent J.L."/>
            <person name="Bailey A.M."/>
            <person name="Willis C.L."/>
            <person name="Simpson T.J."/>
            <person name="Cox R.J."/>
        </authorList>
    </citation>
    <scope>NUCLEOTIDE SEQUENCE</scope>
    <source>
        <strain evidence="8">IMI40021</strain>
    </source>
</reference>
<evidence type="ECO:0000259" key="7">
    <source>
        <dbReference type="PROSITE" id="PS50850"/>
    </source>
</evidence>
<dbReference type="InterPro" id="IPR011701">
    <property type="entry name" value="MFS"/>
</dbReference>
<feature type="transmembrane region" description="Helical" evidence="6">
    <location>
        <begin position="439"/>
        <end position="458"/>
    </location>
</feature>
<feature type="transmembrane region" description="Helical" evidence="6">
    <location>
        <begin position="383"/>
        <end position="401"/>
    </location>
</feature>
<keyword evidence="2" id="KW-0813">Transport</keyword>
<dbReference type="AlphaFoldDB" id="A0A172WCU8"/>
<dbReference type="InterPro" id="IPR020846">
    <property type="entry name" value="MFS_dom"/>
</dbReference>
<protein>
    <submittedName>
        <fullName evidence="8">MFS</fullName>
    </submittedName>
</protein>
<evidence type="ECO:0000256" key="4">
    <source>
        <dbReference type="ARBA" id="ARBA00022989"/>
    </source>
</evidence>
<evidence type="ECO:0000313" key="8">
    <source>
        <dbReference type="EMBL" id="ANF07284.1"/>
    </source>
</evidence>
<evidence type="ECO:0000256" key="2">
    <source>
        <dbReference type="ARBA" id="ARBA00022448"/>
    </source>
</evidence>
<feature type="transmembrane region" description="Helical" evidence="6">
    <location>
        <begin position="198"/>
        <end position="218"/>
    </location>
</feature>
<dbReference type="PANTHER" id="PTHR23502:SF144">
    <property type="entry name" value="MAJOR FACILITATOR SUPERFAMILY (MFS) PROFILE DOMAIN-CONTAINING PROTEIN"/>
    <property type="match status" value="1"/>
</dbReference>
<feature type="domain" description="Major facilitator superfamily (MFS) profile" evidence="7">
    <location>
        <begin position="44"/>
        <end position="472"/>
    </location>
</feature>
<feature type="transmembrane region" description="Helical" evidence="6">
    <location>
        <begin position="284"/>
        <end position="307"/>
    </location>
</feature>
<evidence type="ECO:0000256" key="1">
    <source>
        <dbReference type="ARBA" id="ARBA00004141"/>
    </source>
</evidence>
<dbReference type="GO" id="GO:0022857">
    <property type="term" value="F:transmembrane transporter activity"/>
    <property type="evidence" value="ECO:0007669"/>
    <property type="project" value="InterPro"/>
</dbReference>
<name>A0A172WCU8_9EURO</name>
<keyword evidence="5 6" id="KW-0472">Membrane</keyword>
<dbReference type="EMBL" id="KU928136">
    <property type="protein sequence ID" value="ANF07284.1"/>
    <property type="molecule type" value="Genomic_DNA"/>
</dbReference>